<comment type="caution">
    <text evidence="1">The sequence shown here is derived from an EMBL/GenBank/DDBJ whole genome shotgun (WGS) entry which is preliminary data.</text>
</comment>
<protein>
    <submittedName>
        <fullName evidence="1">Uncharacterized protein</fullName>
    </submittedName>
</protein>
<organism evidence="1 2">
    <name type="scientific">Colwellia ponticola</name>
    <dbReference type="NCBI Taxonomy" id="2304625"/>
    <lineage>
        <taxon>Bacteria</taxon>
        <taxon>Pseudomonadati</taxon>
        <taxon>Pseudomonadota</taxon>
        <taxon>Gammaproteobacteria</taxon>
        <taxon>Alteromonadales</taxon>
        <taxon>Colwelliaceae</taxon>
        <taxon>Colwellia</taxon>
    </lineage>
</organism>
<keyword evidence="2" id="KW-1185">Reference proteome</keyword>
<dbReference type="OrthoDB" id="6331814at2"/>
<dbReference type="Proteomes" id="UP000307702">
    <property type="component" value="Unassembled WGS sequence"/>
</dbReference>
<accession>A0A8H2PLD9</accession>
<dbReference type="RefSeq" id="WP_138623470.1">
    <property type="nucleotide sequence ID" value="NZ_SZVP01000011.1"/>
</dbReference>
<evidence type="ECO:0000313" key="2">
    <source>
        <dbReference type="Proteomes" id="UP000307702"/>
    </source>
</evidence>
<dbReference type="EMBL" id="SZVP01000011">
    <property type="protein sequence ID" value="TMM44001.1"/>
    <property type="molecule type" value="Genomic_DNA"/>
</dbReference>
<reference evidence="1 2" key="1">
    <citation type="submission" date="2019-05" db="EMBL/GenBank/DDBJ databases">
        <title>Colwellia ponticola sp. nov., isolated from seawater.</title>
        <authorList>
            <person name="Yoon J.-H."/>
        </authorList>
    </citation>
    <scope>NUCLEOTIDE SEQUENCE [LARGE SCALE GENOMIC DNA]</scope>
    <source>
        <strain evidence="1 2">OISW-25</strain>
    </source>
</reference>
<name>A0A8H2PLD9_9GAMM</name>
<gene>
    <name evidence="1" type="ORF">FCS21_11380</name>
</gene>
<proteinExistence type="predicted"/>
<sequence length="110" mass="12619">MNNSSIETAISFRFLTLDKFQAYSLAHEILGATHKQSATSPYYVAYVPLTKQNFDDINDYYVRQRIDLSCCDIFISVTAESNSARVNIPEIVNRMLKYIDCKLTFSFTVI</sequence>
<evidence type="ECO:0000313" key="1">
    <source>
        <dbReference type="EMBL" id="TMM44001.1"/>
    </source>
</evidence>
<dbReference type="AlphaFoldDB" id="A0A8H2PLD9"/>